<reference evidence="2 3" key="1">
    <citation type="submission" date="2017-11" db="EMBL/GenBank/DDBJ databases">
        <title>Genomic Encyclopedia of Archaeal and Bacterial Type Strains, Phase II (KMG-II): From Individual Species to Whole Genera.</title>
        <authorList>
            <person name="Goeker M."/>
        </authorList>
    </citation>
    <scope>NUCLEOTIDE SEQUENCE [LARGE SCALE GENOMIC DNA]</scope>
    <source>
        <strain evidence="2 3">DSM 22413</strain>
    </source>
</reference>
<comment type="caution">
    <text evidence="2">The sequence shown here is derived from an EMBL/GenBank/DDBJ whole genome shotgun (WGS) entry which is preliminary data.</text>
</comment>
<dbReference type="RefSeq" id="WP_100349019.1">
    <property type="nucleotide sequence ID" value="NZ_PGTZ01000006.1"/>
</dbReference>
<dbReference type="Gene3D" id="3.40.50.1000">
    <property type="entry name" value="HAD superfamily/HAD-like"/>
    <property type="match status" value="1"/>
</dbReference>
<name>A0A2M8WW10_9MICO</name>
<dbReference type="AlphaFoldDB" id="A0A2M8WW10"/>
<dbReference type="InterPro" id="IPR000836">
    <property type="entry name" value="PRTase_dom"/>
</dbReference>
<dbReference type="SUPFAM" id="SSF56784">
    <property type="entry name" value="HAD-like"/>
    <property type="match status" value="1"/>
</dbReference>
<feature type="region of interest" description="Disordered" evidence="1">
    <location>
        <begin position="264"/>
        <end position="299"/>
    </location>
</feature>
<dbReference type="Gene3D" id="3.40.50.2020">
    <property type="match status" value="1"/>
</dbReference>
<dbReference type="CDD" id="cd06223">
    <property type="entry name" value="PRTases_typeI"/>
    <property type="match status" value="1"/>
</dbReference>
<dbReference type="InterPro" id="IPR028944">
    <property type="entry name" value="PRTase_ComF-like"/>
</dbReference>
<dbReference type="Proteomes" id="UP000231586">
    <property type="component" value="Unassembled WGS sequence"/>
</dbReference>
<evidence type="ECO:0000256" key="1">
    <source>
        <dbReference type="SAM" id="MobiDB-lite"/>
    </source>
</evidence>
<evidence type="ECO:0000313" key="3">
    <source>
        <dbReference type="Proteomes" id="UP000231586"/>
    </source>
</evidence>
<dbReference type="Pfam" id="PF00702">
    <property type="entry name" value="Hydrolase"/>
    <property type="match status" value="1"/>
</dbReference>
<dbReference type="SUPFAM" id="SSF53271">
    <property type="entry name" value="PRTase-like"/>
    <property type="match status" value="1"/>
</dbReference>
<dbReference type="InterPro" id="IPR029057">
    <property type="entry name" value="PRTase-like"/>
</dbReference>
<protein>
    <submittedName>
        <fullName evidence="2">FMN phosphatase YigB (HAD superfamily)</fullName>
    </submittedName>
</protein>
<organism evidence="2 3">
    <name type="scientific">Luteimicrobium subarcticum</name>
    <dbReference type="NCBI Taxonomy" id="620910"/>
    <lineage>
        <taxon>Bacteria</taxon>
        <taxon>Bacillati</taxon>
        <taxon>Actinomycetota</taxon>
        <taxon>Actinomycetes</taxon>
        <taxon>Micrococcales</taxon>
        <taxon>Luteimicrobium</taxon>
    </lineage>
</organism>
<dbReference type="InterPro" id="IPR023214">
    <property type="entry name" value="HAD_sf"/>
</dbReference>
<feature type="compositionally biased region" description="Low complexity" evidence="1">
    <location>
        <begin position="284"/>
        <end position="299"/>
    </location>
</feature>
<sequence length="561" mass="57759">MDVLGEPAGTVRAVSLDLWMTLLRSHPEFKARRAAMLRAGLGLDVDDAVFAATLRSADRRADDFAETTGRDHALADRLRLTLDGLVAAGALDAAGASAAAGALADPATVRSLLAQQHELALELPPRPLHPDLPALLARLARHVPLAVTSNTGMIPGTTMRALLAANDLLAPFSVLTFSDEVGAPKPDRRLFDATVRGLATVLPEGATPLRHEHVVHVGDNPRADVAGAGAAGLVGLLVDDVAPVETALADVLRAARVTRVAVHTLSSDDDPADDDPADDDPGRPARAAGGSAAAAGAAGPTGFDARTYSWAKHGDLDAVDVLGAELAAELARRVPALVEDPAPPVLPVAYLAVPPACLLLARRVLADLDAVRVARGLPPGRVVRVEKDSVTHTDYATASQQARRAELAGIGFRLTEDVSDGQVVVVDDIRVTGLAEVAVLRALDAAGVAPERCVVAYVAVADRGLAADPGVEARLNHAAVTSVADLAPVVGRGRFALTIRFLKRLLGAPGPERAAFLAACPPPLLDQVLDGARATGDAFCATYAAGLADVAAERAVRAGAA</sequence>
<dbReference type="OrthoDB" id="3362560at2"/>
<dbReference type="Gene3D" id="1.10.150.400">
    <property type="match status" value="1"/>
</dbReference>
<gene>
    <name evidence="2" type="ORF">CLV34_0956</name>
</gene>
<dbReference type="EMBL" id="PGTZ01000006">
    <property type="protein sequence ID" value="PJI95103.1"/>
    <property type="molecule type" value="Genomic_DNA"/>
</dbReference>
<accession>A0A2M8WW10</accession>
<feature type="compositionally biased region" description="Acidic residues" evidence="1">
    <location>
        <begin position="267"/>
        <end position="279"/>
    </location>
</feature>
<keyword evidence="3" id="KW-1185">Reference proteome</keyword>
<dbReference type="Pfam" id="PF15610">
    <property type="entry name" value="PRTase_3"/>
    <property type="match status" value="1"/>
</dbReference>
<proteinExistence type="predicted"/>
<dbReference type="InterPro" id="IPR036412">
    <property type="entry name" value="HAD-like_sf"/>
</dbReference>
<evidence type="ECO:0000313" key="2">
    <source>
        <dbReference type="EMBL" id="PJI95103.1"/>
    </source>
</evidence>